<evidence type="ECO:0000256" key="1">
    <source>
        <dbReference type="SAM" id="MobiDB-lite"/>
    </source>
</evidence>
<name>A0AAW2QQV1_9LAMI</name>
<dbReference type="GO" id="GO:0006405">
    <property type="term" value="P:RNA export from nucleus"/>
    <property type="evidence" value="ECO:0007669"/>
    <property type="project" value="InterPro"/>
</dbReference>
<organism evidence="3">
    <name type="scientific">Sesamum angustifolium</name>
    <dbReference type="NCBI Taxonomy" id="2727405"/>
    <lineage>
        <taxon>Eukaryota</taxon>
        <taxon>Viridiplantae</taxon>
        <taxon>Streptophyta</taxon>
        <taxon>Embryophyta</taxon>
        <taxon>Tracheophyta</taxon>
        <taxon>Spermatophyta</taxon>
        <taxon>Magnoliopsida</taxon>
        <taxon>eudicotyledons</taxon>
        <taxon>Gunneridae</taxon>
        <taxon>Pentapetalae</taxon>
        <taxon>asterids</taxon>
        <taxon>lamiids</taxon>
        <taxon>Lamiales</taxon>
        <taxon>Pedaliaceae</taxon>
        <taxon>Sesamum</taxon>
    </lineage>
</organism>
<protein>
    <submittedName>
        <fullName evidence="3">Uncharacterized protein</fullName>
    </submittedName>
</protein>
<evidence type="ECO:0000256" key="2">
    <source>
        <dbReference type="SAM" id="Phobius"/>
    </source>
</evidence>
<accession>A0AAW2QQV1</accession>
<feature type="compositionally biased region" description="Polar residues" evidence="1">
    <location>
        <begin position="46"/>
        <end position="55"/>
    </location>
</feature>
<feature type="compositionally biased region" description="Polar residues" evidence="1">
    <location>
        <begin position="132"/>
        <end position="164"/>
    </location>
</feature>
<sequence>MVKVKVDEPEKALSTKHNQDSNPEYQSIPEVKRSTGFFSAEVVGDPSQQLMNNYPISGRNVDPIGKVPSTSSPSGWSLTRSNARVDSSKPSTGKFLSFPSGDIGNSDKPALQSGGGVERRPTDLKEKDRPSVSFTSFGQTDLSAQGNRNSLPGSPGTQVPLTESVASGKSFPSEFRKELGAAPSPAGLPYSAQKASKQFGNVEEMARKLDKLLEGIEGKGGFRDASITSQTHSVVELEDCIWALSDRCRTWRVCFPSMFLLIEYLLLEFYLGNVVFLVLHAAYIV</sequence>
<gene>
    <name evidence="3" type="ORF">Sangu_0315100</name>
</gene>
<comment type="caution">
    <text evidence="3">The sequence shown here is derived from an EMBL/GenBank/DDBJ whole genome shotgun (WGS) entry which is preliminary data.</text>
</comment>
<keyword evidence="2" id="KW-1133">Transmembrane helix</keyword>
<dbReference type="AlphaFoldDB" id="A0AAW2QQV1"/>
<keyword evidence="2" id="KW-0472">Membrane</keyword>
<dbReference type="GO" id="GO:0017056">
    <property type="term" value="F:structural constituent of nuclear pore"/>
    <property type="evidence" value="ECO:0007669"/>
    <property type="project" value="InterPro"/>
</dbReference>
<dbReference type="PANTHER" id="PTHR34418">
    <property type="entry name" value="NUCLEAR PORE COMPLEX PROTEIN NUP214 ISOFORM X1"/>
    <property type="match status" value="1"/>
</dbReference>
<dbReference type="InterPro" id="IPR044694">
    <property type="entry name" value="NUP214"/>
</dbReference>
<keyword evidence="2" id="KW-0812">Transmembrane</keyword>
<feature type="region of interest" description="Disordered" evidence="1">
    <location>
        <begin position="44"/>
        <end position="164"/>
    </location>
</feature>
<feature type="compositionally biased region" description="Basic and acidic residues" evidence="1">
    <location>
        <begin position="117"/>
        <end position="130"/>
    </location>
</feature>
<feature type="compositionally biased region" description="Polar residues" evidence="1">
    <location>
        <begin position="68"/>
        <end position="91"/>
    </location>
</feature>
<proteinExistence type="predicted"/>
<dbReference type="EMBL" id="JACGWK010000002">
    <property type="protein sequence ID" value="KAL0369970.1"/>
    <property type="molecule type" value="Genomic_DNA"/>
</dbReference>
<feature type="transmembrane region" description="Helical" evidence="2">
    <location>
        <begin position="258"/>
        <end position="284"/>
    </location>
</feature>
<feature type="compositionally biased region" description="Basic and acidic residues" evidence="1">
    <location>
        <begin position="1"/>
        <end position="19"/>
    </location>
</feature>
<dbReference type="PANTHER" id="PTHR34418:SF3">
    <property type="entry name" value="NUCLEAR PORE COMPLEX PROTEIN NUP214"/>
    <property type="match status" value="1"/>
</dbReference>
<reference evidence="3" key="1">
    <citation type="submission" date="2020-06" db="EMBL/GenBank/DDBJ databases">
        <authorList>
            <person name="Li T."/>
            <person name="Hu X."/>
            <person name="Zhang T."/>
            <person name="Song X."/>
            <person name="Zhang H."/>
            <person name="Dai N."/>
            <person name="Sheng W."/>
            <person name="Hou X."/>
            <person name="Wei L."/>
        </authorList>
    </citation>
    <scope>NUCLEOTIDE SEQUENCE</scope>
    <source>
        <strain evidence="3">G01</strain>
        <tissue evidence="3">Leaf</tissue>
    </source>
</reference>
<evidence type="ECO:0000313" key="3">
    <source>
        <dbReference type="EMBL" id="KAL0369970.1"/>
    </source>
</evidence>
<feature type="region of interest" description="Disordered" evidence="1">
    <location>
        <begin position="1"/>
        <end position="28"/>
    </location>
</feature>
<reference evidence="3" key="2">
    <citation type="journal article" date="2024" name="Plant">
        <title>Genomic evolution and insights into agronomic trait innovations of Sesamum species.</title>
        <authorList>
            <person name="Miao H."/>
            <person name="Wang L."/>
            <person name="Qu L."/>
            <person name="Liu H."/>
            <person name="Sun Y."/>
            <person name="Le M."/>
            <person name="Wang Q."/>
            <person name="Wei S."/>
            <person name="Zheng Y."/>
            <person name="Lin W."/>
            <person name="Duan Y."/>
            <person name="Cao H."/>
            <person name="Xiong S."/>
            <person name="Wang X."/>
            <person name="Wei L."/>
            <person name="Li C."/>
            <person name="Ma Q."/>
            <person name="Ju M."/>
            <person name="Zhao R."/>
            <person name="Li G."/>
            <person name="Mu C."/>
            <person name="Tian Q."/>
            <person name="Mei H."/>
            <person name="Zhang T."/>
            <person name="Gao T."/>
            <person name="Zhang H."/>
        </authorList>
    </citation>
    <scope>NUCLEOTIDE SEQUENCE</scope>
    <source>
        <strain evidence="3">G01</strain>
    </source>
</reference>